<keyword evidence="2" id="KW-1185">Reference proteome</keyword>
<evidence type="ECO:0000313" key="2">
    <source>
        <dbReference type="Proteomes" id="UP000007524"/>
    </source>
</evidence>
<dbReference type="Proteomes" id="UP000007524">
    <property type="component" value="Segment"/>
</dbReference>
<organism evidence="1 2">
    <name type="scientific">Klebsiella phage vB_KleM_RaK2</name>
    <dbReference type="NCBI Taxonomy" id="1147094"/>
    <lineage>
        <taxon>Viruses</taxon>
        <taxon>Duplodnaviria</taxon>
        <taxon>Heunggongvirae</taxon>
        <taxon>Uroviricota</taxon>
        <taxon>Caudoviricetes</taxon>
        <taxon>Alcyoneusvirus</taxon>
        <taxon>Alcyoneusvirus RaK2</taxon>
    </lineage>
</organism>
<dbReference type="GeneID" id="14012720"/>
<protein>
    <submittedName>
        <fullName evidence="1">Uncharacterized protein</fullName>
    </submittedName>
</protein>
<reference evidence="1 2" key="1">
    <citation type="journal article" date="2012" name="J. Virol.">
        <title>Genome of Klebsiella sp.-Infecting Bacteriophage vB_KleM_RaK2.</title>
        <authorList>
            <person name="Simoliunas E."/>
            <person name="Kaliniene L."/>
            <person name="Truncaite L."/>
            <person name="Klausa V."/>
            <person name="Zajanckauskaite A."/>
            <person name="Meskys R."/>
        </authorList>
    </citation>
    <scope>NUCLEOTIDE SEQUENCE [LARGE SCALE GENOMIC DNA]</scope>
</reference>
<accession>H6X3T9</accession>
<dbReference type="RefSeq" id="YP_007007287.1">
    <property type="nucleotide sequence ID" value="NC_019526.1"/>
</dbReference>
<dbReference type="KEGG" id="vg:14012720"/>
<gene>
    <name evidence="1" type="ORF">RaK2_00132</name>
</gene>
<evidence type="ECO:0000313" key="1">
    <source>
        <dbReference type="EMBL" id="AFA44405.1"/>
    </source>
</evidence>
<proteinExistence type="predicted"/>
<dbReference type="EMBL" id="JQ513383">
    <property type="protein sequence ID" value="AFA44405.1"/>
    <property type="molecule type" value="Genomic_DNA"/>
</dbReference>
<name>H6X3T9_9CAUD</name>
<dbReference type="OrthoDB" id="10021at10239"/>
<sequence length="323" mass="36096">MDIQQTSQELQKFADSQGMNIDVSTVLDNMDAGDFVELNSAIDSNNNQEIFKILQKYKARMSESFEYFSPTYVLKYVTENSKLKEIDNYSIKELKEAYSKFSTYGDISEFSTQELKALVYEDITQNATQLNALKTSNIAQQNLQQQQQQINPQTQAKVKQAELQKGTGNMKVSVPGQQSGTDEIEPLVGIDVGQTPQQTLVVTKSGSKPNQVNIFGLDDVTPVQESRKLMDDIDKICTEEKSVQEINAETKNVAQPAPEQSGTPSPVTYTAPGMGEFIHSVQDVPFEDDFSGEESPLGNSKFEQNDEIVNDIIDLCNRMDNRK</sequence>